<dbReference type="Gene3D" id="3.40.50.300">
    <property type="entry name" value="P-loop containing nucleotide triphosphate hydrolases"/>
    <property type="match status" value="1"/>
</dbReference>
<feature type="transmembrane region" description="Helical" evidence="2">
    <location>
        <begin position="323"/>
        <end position="350"/>
    </location>
</feature>
<feature type="region of interest" description="Disordered" evidence="1">
    <location>
        <begin position="1"/>
        <end position="30"/>
    </location>
</feature>
<feature type="transmembrane region" description="Helical" evidence="2">
    <location>
        <begin position="472"/>
        <end position="491"/>
    </location>
</feature>
<accession>A0A913ZFC6</accession>
<evidence type="ECO:0000256" key="2">
    <source>
        <dbReference type="SAM" id="Phobius"/>
    </source>
</evidence>
<feature type="transmembrane region" description="Helical" evidence="2">
    <location>
        <begin position="429"/>
        <end position="451"/>
    </location>
</feature>
<feature type="transmembrane region" description="Helical" evidence="2">
    <location>
        <begin position="282"/>
        <end position="302"/>
    </location>
</feature>
<feature type="transmembrane region" description="Helical" evidence="2">
    <location>
        <begin position="400"/>
        <end position="417"/>
    </location>
</feature>
<proteinExistence type="predicted"/>
<evidence type="ECO:0000256" key="1">
    <source>
        <dbReference type="SAM" id="MobiDB-lite"/>
    </source>
</evidence>
<dbReference type="InterPro" id="IPR027417">
    <property type="entry name" value="P-loop_NTPase"/>
</dbReference>
<organism evidence="3 4">
    <name type="scientific">Patiria miniata</name>
    <name type="common">Bat star</name>
    <name type="synonym">Asterina miniata</name>
    <dbReference type="NCBI Taxonomy" id="46514"/>
    <lineage>
        <taxon>Eukaryota</taxon>
        <taxon>Metazoa</taxon>
        <taxon>Echinodermata</taxon>
        <taxon>Eleutherozoa</taxon>
        <taxon>Asterozoa</taxon>
        <taxon>Asteroidea</taxon>
        <taxon>Valvatacea</taxon>
        <taxon>Valvatida</taxon>
        <taxon>Asterinidae</taxon>
        <taxon>Patiria</taxon>
    </lineage>
</organism>
<feature type="transmembrane region" description="Helical" evidence="2">
    <location>
        <begin position="245"/>
        <end position="270"/>
    </location>
</feature>
<dbReference type="EnsemblMetazoa" id="XM_038193828.1">
    <property type="protein sequence ID" value="XP_038049756.1"/>
    <property type="gene ID" value="LOC119723264"/>
</dbReference>
<keyword evidence="2" id="KW-1133">Transmembrane helix</keyword>
<dbReference type="SUPFAM" id="SSF52540">
    <property type="entry name" value="P-loop containing nucleoside triphosphate hydrolases"/>
    <property type="match status" value="1"/>
</dbReference>
<dbReference type="AlphaFoldDB" id="A0A913ZFC6"/>
<keyword evidence="4" id="KW-1185">Reference proteome</keyword>
<dbReference type="GeneID" id="119723264"/>
<sequence length="1117" mass="125488">MAGKTSEDRVQNDGAEPGSAANSKGQRECNVETPAAANTVTWPSAQPTRCPVAMDTKFSTYLSGFNGFGRSFNRSVLAGDLRLHQEYREAFNNGSLPCNRLRILTIGDKGVGKSSTLKYLRGEVCDPNAEPLATEGIDITICETSDREPAWKACTTGKCQSADDPGLCAAWCVCKSVDSMGGVLHTVKTKRGSTDGHWVLRQPLQNRAYQQEKRADAGDIKSVCQALRKILLHLFYQVKLSIPSVILFFLLSYIGNLNDFGVLCWLAIFLSVPSFESDLNSSYRFITSVSLQMVSVGVAVSVKEYSAHLRDNQQLDAFGWMTISLVLYLGVCAMSTGLGLLCGLGCRSGVAVAYCLINQRSLFHQNAKSFALLVISNLLGLLLMRDGFKRIRKVVQSRNFSSVSLLAVVLGLLLTNYRYQPLVDCFDYLYMHMSDVVVGILMGFGFPYGVLKGREIVAVRKLMLPYMLKKSFGFFVTIVVWHLIGWELLIFSKTSTWLSVICSALSACGFPLYDWIVAQKVKHLENNDIPITTFRKFLMDSATQDNPVSLKLHFWDNAGDSAYQTMQQFFRPAEAVYLLVFNLEDAREDDQQQLQCLRQWLFMVKAHSKNPNTLVFVVGTHRDSVGRDFIASFGSQIDDQLYNDFCSILAINGDKGPLYLVENSKAVDGDGLNLRQSIINIAKTTPFMNELFPIRHLSILNKIQEMQSDFHLPWIMTTFDLLHGIAREDLTLEELHKVLVCLHRTGDIIYRDDDDILKEYVIIRPQSLMDVLKAVVRIPPRDTRRLTEAEDWRALEVQGIASLKLIKAVVGSETLLPCVLRLMEAYNLLIPIYSSRSQLQPQEQDDEGSPSSMESHPSLDLGSLLEELPNHCILPSHLPAFTGADGDFWEPSPEDEEYFFDFGYVAPDSIFHRLLAKCWCDRDIHERVYKTRGRFRYQGANFYTIQLQRISVSQNTIQVIVLHDGYNRCSLQVLQFLYNLLEDIRSRDFPNLPYTCGPACHACSLGNFLRILKVCGDDKKFPTANMPFEAFMPQGKYHEVHLTPQLKVNCGRRRTSSSNSSINSQTDCRTPEDPVLTNQISVGETSNRVTVITAGSHARFDIHQARSLSEEDDGQNA</sequence>
<feature type="transmembrane region" description="Helical" evidence="2">
    <location>
        <begin position="370"/>
        <end position="388"/>
    </location>
</feature>
<reference evidence="3" key="1">
    <citation type="submission" date="2022-11" db="UniProtKB">
        <authorList>
            <consortium name="EnsemblMetazoa"/>
        </authorList>
    </citation>
    <scope>IDENTIFICATION</scope>
</reference>
<protein>
    <recommendedName>
        <fullName evidence="5">Roc domain-containing protein</fullName>
    </recommendedName>
</protein>
<dbReference type="OMA" id="YFTTERW"/>
<feature type="region of interest" description="Disordered" evidence="1">
    <location>
        <begin position="1052"/>
        <end position="1074"/>
    </location>
</feature>
<keyword evidence="2" id="KW-0812">Transmembrane</keyword>
<dbReference type="Proteomes" id="UP000887568">
    <property type="component" value="Unplaced"/>
</dbReference>
<feature type="region of interest" description="Disordered" evidence="1">
    <location>
        <begin position="839"/>
        <end position="859"/>
    </location>
</feature>
<keyword evidence="2" id="KW-0472">Membrane</keyword>
<feature type="compositionally biased region" description="Basic and acidic residues" evidence="1">
    <location>
        <begin position="1"/>
        <end position="11"/>
    </location>
</feature>
<dbReference type="RefSeq" id="XP_038049756.1">
    <property type="nucleotide sequence ID" value="XM_038193828.1"/>
</dbReference>
<evidence type="ECO:0000313" key="3">
    <source>
        <dbReference type="EnsemblMetazoa" id="XP_038049756.1"/>
    </source>
</evidence>
<name>A0A913ZFC6_PATMI</name>
<evidence type="ECO:0008006" key="5">
    <source>
        <dbReference type="Google" id="ProtNLM"/>
    </source>
</evidence>
<dbReference type="Pfam" id="PF08477">
    <property type="entry name" value="Roc"/>
    <property type="match status" value="1"/>
</dbReference>
<dbReference type="OrthoDB" id="5986751at2759"/>
<evidence type="ECO:0000313" key="4">
    <source>
        <dbReference type="Proteomes" id="UP000887568"/>
    </source>
</evidence>